<gene>
    <name evidence="1" type="ORF">JOF56_010706</name>
</gene>
<dbReference type="EMBL" id="JAGINW010000001">
    <property type="protein sequence ID" value="MBP2330321.1"/>
    <property type="molecule type" value="Genomic_DNA"/>
</dbReference>
<dbReference type="Proteomes" id="UP001519332">
    <property type="component" value="Unassembled WGS sequence"/>
</dbReference>
<evidence type="ECO:0000313" key="1">
    <source>
        <dbReference type="EMBL" id="MBP2330321.1"/>
    </source>
</evidence>
<name>A0ABS4U118_9PSEU</name>
<sequence>MGRRVGGAVKVWSLNWRDLGPLEKSCSAEAALAGS</sequence>
<reference evidence="1 2" key="1">
    <citation type="submission" date="2021-03" db="EMBL/GenBank/DDBJ databases">
        <title>Sequencing the genomes of 1000 actinobacteria strains.</title>
        <authorList>
            <person name="Klenk H.-P."/>
        </authorList>
    </citation>
    <scope>NUCLEOTIDE SEQUENCE [LARGE SCALE GENOMIC DNA]</scope>
    <source>
        <strain evidence="1 2">DSM 46670</strain>
    </source>
</reference>
<accession>A0ABS4U118</accession>
<protein>
    <submittedName>
        <fullName evidence="1">Uncharacterized protein</fullName>
    </submittedName>
</protein>
<proteinExistence type="predicted"/>
<keyword evidence="2" id="KW-1185">Reference proteome</keyword>
<organism evidence="1 2">
    <name type="scientific">Kibdelosporangium banguiense</name>
    <dbReference type="NCBI Taxonomy" id="1365924"/>
    <lineage>
        <taxon>Bacteria</taxon>
        <taxon>Bacillati</taxon>
        <taxon>Actinomycetota</taxon>
        <taxon>Actinomycetes</taxon>
        <taxon>Pseudonocardiales</taxon>
        <taxon>Pseudonocardiaceae</taxon>
        <taxon>Kibdelosporangium</taxon>
    </lineage>
</organism>
<evidence type="ECO:0000313" key="2">
    <source>
        <dbReference type="Proteomes" id="UP001519332"/>
    </source>
</evidence>
<comment type="caution">
    <text evidence="1">The sequence shown here is derived from an EMBL/GenBank/DDBJ whole genome shotgun (WGS) entry which is preliminary data.</text>
</comment>